<accession>A0AA35SLM7</accession>
<proteinExistence type="predicted"/>
<dbReference type="EMBL" id="CASHTH010002532">
    <property type="protein sequence ID" value="CAI8031383.1"/>
    <property type="molecule type" value="Genomic_DNA"/>
</dbReference>
<feature type="region of interest" description="Disordered" evidence="1">
    <location>
        <begin position="18"/>
        <end position="43"/>
    </location>
</feature>
<evidence type="ECO:0000256" key="1">
    <source>
        <dbReference type="SAM" id="MobiDB-lite"/>
    </source>
</evidence>
<keyword evidence="3" id="KW-1185">Reference proteome</keyword>
<dbReference type="Proteomes" id="UP001174909">
    <property type="component" value="Unassembled WGS sequence"/>
</dbReference>
<gene>
    <name evidence="2" type="ORF">GBAR_LOCUS17816</name>
</gene>
<evidence type="ECO:0000313" key="3">
    <source>
        <dbReference type="Proteomes" id="UP001174909"/>
    </source>
</evidence>
<reference evidence="2" key="1">
    <citation type="submission" date="2023-03" db="EMBL/GenBank/DDBJ databases">
        <authorList>
            <person name="Steffen K."/>
            <person name="Cardenas P."/>
        </authorList>
    </citation>
    <scope>NUCLEOTIDE SEQUENCE</scope>
</reference>
<sequence>MALKCSILHNVSCGLAYLHERSPPEPTGHPQPTSREDSSAVAP</sequence>
<feature type="compositionally biased region" description="Basic and acidic residues" evidence="1">
    <location>
        <begin position="34"/>
        <end position="43"/>
    </location>
</feature>
<dbReference type="AlphaFoldDB" id="A0AA35SLM7"/>
<organism evidence="2 3">
    <name type="scientific">Geodia barretti</name>
    <name type="common">Barrett's horny sponge</name>
    <dbReference type="NCBI Taxonomy" id="519541"/>
    <lineage>
        <taxon>Eukaryota</taxon>
        <taxon>Metazoa</taxon>
        <taxon>Porifera</taxon>
        <taxon>Demospongiae</taxon>
        <taxon>Heteroscleromorpha</taxon>
        <taxon>Tetractinellida</taxon>
        <taxon>Astrophorina</taxon>
        <taxon>Geodiidae</taxon>
        <taxon>Geodia</taxon>
    </lineage>
</organism>
<comment type="caution">
    <text evidence="2">The sequence shown here is derived from an EMBL/GenBank/DDBJ whole genome shotgun (WGS) entry which is preliminary data.</text>
</comment>
<name>A0AA35SLM7_GEOBA</name>
<evidence type="ECO:0000313" key="2">
    <source>
        <dbReference type="EMBL" id="CAI8031383.1"/>
    </source>
</evidence>
<protein>
    <submittedName>
        <fullName evidence="2">Uncharacterized protein</fullName>
    </submittedName>
</protein>